<feature type="domain" description="CBS" evidence="10">
    <location>
        <begin position="338"/>
        <end position="396"/>
    </location>
</feature>
<dbReference type="InterPro" id="IPR051921">
    <property type="entry name" value="ABC_osmolyte_uptake_ATP-bind"/>
</dbReference>
<evidence type="ECO:0000256" key="4">
    <source>
        <dbReference type="ARBA" id="ARBA00022840"/>
    </source>
</evidence>
<dbReference type="RefSeq" id="WP_122909503.1">
    <property type="nucleotide sequence ID" value="NZ_CBCSBE010000010.1"/>
</dbReference>
<dbReference type="GO" id="GO:0006865">
    <property type="term" value="P:amino acid transport"/>
    <property type="evidence" value="ECO:0007669"/>
    <property type="project" value="UniProtKB-UniRule"/>
</dbReference>
<dbReference type="EC" id="7.6.2.9" evidence="8"/>
<dbReference type="GO" id="GO:0016887">
    <property type="term" value="F:ATP hydrolysis activity"/>
    <property type="evidence" value="ECO:0007669"/>
    <property type="project" value="UniProtKB-UniRule"/>
</dbReference>
<evidence type="ECO:0000313" key="12">
    <source>
        <dbReference type="Proteomes" id="UP000282028"/>
    </source>
</evidence>
<dbReference type="FunFam" id="3.40.50.300:FF:000201">
    <property type="entry name" value="Glycine betaine/L-proline ABC transporter ATP-binding protein"/>
    <property type="match status" value="1"/>
</dbReference>
<dbReference type="InterPro" id="IPR003593">
    <property type="entry name" value="AAA+_ATPase"/>
</dbReference>
<evidence type="ECO:0000259" key="10">
    <source>
        <dbReference type="PROSITE" id="PS51371"/>
    </source>
</evidence>
<evidence type="ECO:0000256" key="3">
    <source>
        <dbReference type="ARBA" id="ARBA00022741"/>
    </source>
</evidence>
<keyword evidence="8" id="KW-1003">Cell membrane</keyword>
<dbReference type="PROSITE" id="PS51371">
    <property type="entry name" value="CBS"/>
    <property type="match status" value="2"/>
</dbReference>
<dbReference type="InterPro" id="IPR005892">
    <property type="entry name" value="Gly-betaine_transp_ATP-bd"/>
</dbReference>
<dbReference type="SUPFAM" id="SSF54631">
    <property type="entry name" value="CBS-domain pair"/>
    <property type="match status" value="1"/>
</dbReference>
<dbReference type="Pfam" id="PF00571">
    <property type="entry name" value="CBS"/>
    <property type="match status" value="2"/>
</dbReference>
<comment type="catalytic activity">
    <reaction evidence="8">
        <text>a quaternary ammonium(out) + ATP + H2O = a quaternary ammonium(in) + ADP + phosphate + H(+)</text>
        <dbReference type="Rhea" id="RHEA:11036"/>
        <dbReference type="ChEBI" id="CHEBI:15377"/>
        <dbReference type="ChEBI" id="CHEBI:15378"/>
        <dbReference type="ChEBI" id="CHEBI:30616"/>
        <dbReference type="ChEBI" id="CHEBI:35267"/>
        <dbReference type="ChEBI" id="CHEBI:43474"/>
        <dbReference type="ChEBI" id="CHEBI:456216"/>
    </reaction>
</comment>
<keyword evidence="8" id="KW-0472">Membrane</keyword>
<keyword evidence="12" id="KW-1185">Reference proteome</keyword>
<dbReference type="GO" id="GO:0005886">
    <property type="term" value="C:plasma membrane"/>
    <property type="evidence" value="ECO:0007669"/>
    <property type="project" value="UniProtKB-SubCell"/>
</dbReference>
<dbReference type="InterPro" id="IPR027417">
    <property type="entry name" value="P-loop_NTPase"/>
</dbReference>
<dbReference type="InterPro" id="IPR046342">
    <property type="entry name" value="CBS_dom_sf"/>
</dbReference>
<dbReference type="GO" id="GO:0031460">
    <property type="term" value="P:glycine betaine transport"/>
    <property type="evidence" value="ECO:0007669"/>
    <property type="project" value="InterPro"/>
</dbReference>
<dbReference type="Gene3D" id="3.40.50.300">
    <property type="entry name" value="P-loop containing nucleotide triphosphate hydrolases"/>
    <property type="match status" value="1"/>
</dbReference>
<dbReference type="EMBL" id="RHHR01000021">
    <property type="protein sequence ID" value="RNB72864.1"/>
    <property type="molecule type" value="Genomic_DNA"/>
</dbReference>
<keyword evidence="2 8" id="KW-0813">Transport</keyword>
<dbReference type="GO" id="GO:0015418">
    <property type="term" value="F:ABC-type quaternary ammonium compound transporting activity"/>
    <property type="evidence" value="ECO:0007669"/>
    <property type="project" value="UniProtKB-EC"/>
</dbReference>
<protein>
    <recommendedName>
        <fullName evidence="8">Quaternary amine transport ATP-binding protein</fullName>
        <ecNumber evidence="8">7.6.2.9</ecNumber>
    </recommendedName>
</protein>
<dbReference type="SMART" id="SM00382">
    <property type="entry name" value="AAA"/>
    <property type="match status" value="1"/>
</dbReference>
<comment type="subunit">
    <text evidence="8">The complex is probably composed of two ATP-binding proteins, two transmembrane proteins and a solute-binding protein.</text>
</comment>
<dbReference type="InterPro" id="IPR003439">
    <property type="entry name" value="ABC_transporter-like_ATP-bd"/>
</dbReference>
<organism evidence="11 12">
    <name type="scientific">Brevibacillus invocatus</name>
    <dbReference type="NCBI Taxonomy" id="173959"/>
    <lineage>
        <taxon>Bacteria</taxon>
        <taxon>Bacillati</taxon>
        <taxon>Bacillota</taxon>
        <taxon>Bacilli</taxon>
        <taxon>Bacillales</taxon>
        <taxon>Paenibacillaceae</taxon>
        <taxon>Brevibacillus</taxon>
    </lineage>
</organism>
<dbReference type="Pfam" id="PF00005">
    <property type="entry name" value="ABC_tran"/>
    <property type="match status" value="1"/>
</dbReference>
<dbReference type="PROSITE" id="PS50893">
    <property type="entry name" value="ABC_TRANSPORTER_2"/>
    <property type="match status" value="1"/>
</dbReference>
<reference evidence="11 12" key="1">
    <citation type="submission" date="2018-10" db="EMBL/GenBank/DDBJ databases">
        <title>Phylogenomics of Brevibacillus.</title>
        <authorList>
            <person name="Dunlap C."/>
        </authorList>
    </citation>
    <scope>NUCLEOTIDE SEQUENCE [LARGE SCALE GENOMIC DNA]</scope>
    <source>
        <strain evidence="11 12">JCM 12215</strain>
    </source>
</reference>
<keyword evidence="4 8" id="KW-0067">ATP-binding</keyword>
<dbReference type="OrthoDB" id="9802264at2"/>
<evidence type="ECO:0000259" key="9">
    <source>
        <dbReference type="PROSITE" id="PS50893"/>
    </source>
</evidence>
<comment type="caution">
    <text evidence="11">The sequence shown here is derived from an EMBL/GenBank/DDBJ whole genome shotgun (WGS) entry which is preliminary data.</text>
</comment>
<dbReference type="SMART" id="SM00116">
    <property type="entry name" value="CBS"/>
    <property type="match status" value="2"/>
</dbReference>
<keyword evidence="3 8" id="KW-0547">Nucleotide-binding</keyword>
<keyword evidence="6 7" id="KW-0129">CBS domain</keyword>
<dbReference type="PANTHER" id="PTHR43869:SF1">
    <property type="entry name" value="GLYCINE BETAINE_PROLINE BETAINE TRANSPORT SYSTEM ATP-BINDING PROTEIN PROV"/>
    <property type="match status" value="1"/>
</dbReference>
<proteinExistence type="inferred from homology"/>
<dbReference type="PANTHER" id="PTHR43869">
    <property type="entry name" value="GLYCINE BETAINE/PROLINE BETAINE TRANSPORT SYSTEM ATP-BINDING PROTEIN PROV"/>
    <property type="match status" value="1"/>
</dbReference>
<evidence type="ECO:0000256" key="5">
    <source>
        <dbReference type="ARBA" id="ARBA00022970"/>
    </source>
</evidence>
<dbReference type="InterPro" id="IPR000644">
    <property type="entry name" value="CBS_dom"/>
</dbReference>
<sequence length="412" mass="45726">MPKIQVRQLSKVFGRQPQLALKLLAEGWTKEQIFRQTGLSVGVNQVSFDVEEGEIFVIMGLSGSGKSTLVRLCNRLIEPTSGTIFIDGEEIIGMNATQLREVRRKKLGMVFQNFALFPQRTVRENVEFGLEIQHVPVDARQEKAREAIALVGLEEWENAYPVQLSGGMRQRVGLARALANNPDVLLMDEAFSALDPLIRKDMQDELLELQMTMKKTILFITHDLHEALRLGDRIALMRDGQLIQVGRPEEIMTDPADEFVKKFVEDADLSRVLVAKNVMKRAEAITPDKGARVALQLMMDNGVSSLYIVDKKRSLLGLVSAYDVSLAISTGETLSTIMKTDIPTVSPDTLLHDLIPMMADVHVPIAVVGEQQRLLGVLVKGAVLGGLVGKVNISDERIERLRVEVKSDGLRA</sequence>
<dbReference type="Proteomes" id="UP000282028">
    <property type="component" value="Unassembled WGS sequence"/>
</dbReference>
<evidence type="ECO:0000256" key="2">
    <source>
        <dbReference type="ARBA" id="ARBA00022448"/>
    </source>
</evidence>
<dbReference type="InterPro" id="IPR017871">
    <property type="entry name" value="ABC_transporter-like_CS"/>
</dbReference>
<dbReference type="GO" id="GO:0005524">
    <property type="term" value="F:ATP binding"/>
    <property type="evidence" value="ECO:0007669"/>
    <property type="project" value="UniProtKB-UniRule"/>
</dbReference>
<gene>
    <name evidence="11" type="ORF">EDM52_13350</name>
</gene>
<feature type="domain" description="ABC transporter" evidence="9">
    <location>
        <begin position="28"/>
        <end position="264"/>
    </location>
</feature>
<accession>A0A3M8CAU4</accession>
<feature type="domain" description="CBS" evidence="10">
    <location>
        <begin position="278"/>
        <end position="334"/>
    </location>
</feature>
<keyword evidence="5" id="KW-0029">Amino-acid transport</keyword>
<dbReference type="AlphaFoldDB" id="A0A3M8CAU4"/>
<comment type="subcellular location">
    <subcellularLocation>
        <location evidence="8">Cell inner membrane</location>
        <topology evidence="8">Peripheral membrane protein</topology>
    </subcellularLocation>
</comment>
<dbReference type="PROSITE" id="PS00211">
    <property type="entry name" value="ABC_TRANSPORTER_1"/>
    <property type="match status" value="1"/>
</dbReference>
<comment type="similarity">
    <text evidence="1 8">Belongs to the ABC transporter superfamily.</text>
</comment>
<dbReference type="SUPFAM" id="SSF52540">
    <property type="entry name" value="P-loop containing nucleoside triphosphate hydrolases"/>
    <property type="match status" value="1"/>
</dbReference>
<dbReference type="GO" id="GO:0006970">
    <property type="term" value="P:response to osmotic stress"/>
    <property type="evidence" value="ECO:0007669"/>
    <property type="project" value="UniProtKB-ARBA"/>
</dbReference>
<evidence type="ECO:0000313" key="11">
    <source>
        <dbReference type="EMBL" id="RNB72864.1"/>
    </source>
</evidence>
<dbReference type="CDD" id="cd03294">
    <property type="entry name" value="ABC_Pro_Gly_Betaine"/>
    <property type="match status" value="1"/>
</dbReference>
<name>A0A3M8CAU4_9BACL</name>
<evidence type="ECO:0000256" key="7">
    <source>
        <dbReference type="PROSITE-ProRule" id="PRU00703"/>
    </source>
</evidence>
<dbReference type="NCBIfam" id="TIGR01186">
    <property type="entry name" value="proV"/>
    <property type="match status" value="1"/>
</dbReference>
<evidence type="ECO:0000256" key="1">
    <source>
        <dbReference type="ARBA" id="ARBA00005417"/>
    </source>
</evidence>
<evidence type="ECO:0000256" key="8">
    <source>
        <dbReference type="RuleBase" id="RU369116"/>
    </source>
</evidence>
<keyword evidence="8" id="KW-0997">Cell inner membrane</keyword>
<dbReference type="Gene3D" id="3.10.580.10">
    <property type="entry name" value="CBS-domain"/>
    <property type="match status" value="1"/>
</dbReference>
<evidence type="ECO:0000256" key="6">
    <source>
        <dbReference type="ARBA" id="ARBA00023122"/>
    </source>
</evidence>